<reference evidence="2" key="1">
    <citation type="journal article" date="2022" name="Nat. Commun.">
        <title>Chromosome evolution and the genetic basis of agronomically important traits in greater yam.</title>
        <authorList>
            <person name="Bredeson J.V."/>
            <person name="Lyons J.B."/>
            <person name="Oniyinde I.O."/>
            <person name="Okereke N.R."/>
            <person name="Kolade O."/>
            <person name="Nnabue I."/>
            <person name="Nwadili C.O."/>
            <person name="Hribova E."/>
            <person name="Parker M."/>
            <person name="Nwogha J."/>
            <person name="Shu S."/>
            <person name="Carlson J."/>
            <person name="Kariba R."/>
            <person name="Muthemba S."/>
            <person name="Knop K."/>
            <person name="Barton G.J."/>
            <person name="Sherwood A.V."/>
            <person name="Lopez-Montes A."/>
            <person name="Asiedu R."/>
            <person name="Jamnadass R."/>
            <person name="Muchugi A."/>
            <person name="Goodstein D."/>
            <person name="Egesi C.N."/>
            <person name="Featherston J."/>
            <person name="Asfaw A."/>
            <person name="Simpson G.G."/>
            <person name="Dolezel J."/>
            <person name="Hendre P.S."/>
            <person name="Van Deynze A."/>
            <person name="Kumar P.L."/>
            <person name="Obidiegwu J.E."/>
            <person name="Bhattacharjee R."/>
            <person name="Rokhsar D.S."/>
        </authorList>
    </citation>
    <scope>NUCLEOTIDE SEQUENCE [LARGE SCALE GENOMIC DNA]</scope>
    <source>
        <strain evidence="2">cv. TDa95/00328</strain>
    </source>
</reference>
<evidence type="ECO:0000313" key="1">
    <source>
        <dbReference type="EMBL" id="KAH7664812.1"/>
    </source>
</evidence>
<sequence>MKARFRVRKRKIEGSERASEMADPLLQGFDPSELEIAGEFLSNWLPFLTRDLCPSCSSVLRDRIHSLRPVSAAEGATNATWPVQGPDLVPDSDHIEPTGWDPEPPAESPKARVSWADMAQEDELGDAEEAEVKTKSAEEDEKKKKPGLSREQRELIRFRNVGRNTEFICLERVKGKIVNIAEGLELHTGIFSAAEQKRIVDFIYELQKKGRNSELGERTYTEPQKWMRGKGRVTIQFGCCYNYAVDREGNPPGILKHVVPDPIPPLFKVIIKRLVSWHVLPTSCVPDSCIVNIYEPGDCIPPHIDSHDFVRPFCTVSFLSECNILFGSGLKVEGPGEFSGSFAIPLPVGSVLVLNGNGADIAKHCVPAVPTKRISITFRKMDGSKWPMAFTPEPDLQNIQPLVDDMFKKGPPKQDENSRFFSGTKTKRNWKKSVNTLVGVEPGADHPESGTLLHDQDRHSKRSPSPNQITVGKSSIDSHGFQRGSESSGKSFEQKRRPNFRGIQHLLDQAGDQMKRSPRTSTQVWTEEENNSLYGSARSHVGRVRMEQKNNVTSHSRHGEDGPATAMAEASEPFHPSRLLIEALDNGRRKVRVSLSDEEI</sequence>
<protein>
    <submittedName>
        <fullName evidence="1">Clavaminate synthase-like protein</fullName>
    </submittedName>
</protein>
<name>A0ACB7UVZ0_DIOAL</name>
<evidence type="ECO:0000313" key="2">
    <source>
        <dbReference type="Proteomes" id="UP000827976"/>
    </source>
</evidence>
<comment type="caution">
    <text evidence="1">The sequence shown here is derived from an EMBL/GenBank/DDBJ whole genome shotgun (WGS) entry which is preliminary data.</text>
</comment>
<dbReference type="Proteomes" id="UP000827976">
    <property type="component" value="Chromosome 14"/>
</dbReference>
<accession>A0ACB7UVZ0</accession>
<gene>
    <name evidence="1" type="ORF">IHE45_14G144100</name>
</gene>
<proteinExistence type="predicted"/>
<keyword evidence="2" id="KW-1185">Reference proteome</keyword>
<organism evidence="1 2">
    <name type="scientific">Dioscorea alata</name>
    <name type="common">Purple yam</name>
    <dbReference type="NCBI Taxonomy" id="55571"/>
    <lineage>
        <taxon>Eukaryota</taxon>
        <taxon>Viridiplantae</taxon>
        <taxon>Streptophyta</taxon>
        <taxon>Embryophyta</taxon>
        <taxon>Tracheophyta</taxon>
        <taxon>Spermatophyta</taxon>
        <taxon>Magnoliopsida</taxon>
        <taxon>Liliopsida</taxon>
        <taxon>Dioscoreales</taxon>
        <taxon>Dioscoreaceae</taxon>
        <taxon>Dioscorea</taxon>
    </lineage>
</organism>
<dbReference type="EMBL" id="CM037024">
    <property type="protein sequence ID" value="KAH7664812.1"/>
    <property type="molecule type" value="Genomic_DNA"/>
</dbReference>